<dbReference type="NCBIfam" id="TIGR01933">
    <property type="entry name" value="hflK"/>
    <property type="match status" value="1"/>
</dbReference>
<keyword evidence="3" id="KW-0812">Transmembrane</keyword>
<feature type="region of interest" description="Disordered" evidence="7">
    <location>
        <begin position="341"/>
        <end position="396"/>
    </location>
</feature>
<dbReference type="GO" id="GO:0006508">
    <property type="term" value="P:proteolysis"/>
    <property type="evidence" value="ECO:0007669"/>
    <property type="project" value="UniProtKB-KW"/>
</dbReference>
<dbReference type="PRINTS" id="PR00721">
    <property type="entry name" value="STOMATIN"/>
</dbReference>
<dbReference type="Pfam" id="PF01145">
    <property type="entry name" value="Band_7"/>
    <property type="match status" value="1"/>
</dbReference>
<dbReference type="InterPro" id="IPR010201">
    <property type="entry name" value="HflK"/>
</dbReference>
<dbReference type="EMBL" id="FNAG01000001">
    <property type="protein sequence ID" value="SDD14517.1"/>
    <property type="molecule type" value="Genomic_DNA"/>
</dbReference>
<dbReference type="CDD" id="cd03404">
    <property type="entry name" value="SPFH_HflK"/>
    <property type="match status" value="1"/>
</dbReference>
<keyword evidence="9" id="KW-0378">Hydrolase</keyword>
<dbReference type="PANTHER" id="PTHR43327">
    <property type="entry name" value="STOMATIN-LIKE PROTEIN 2, MITOCHONDRIAL"/>
    <property type="match status" value="1"/>
</dbReference>
<proteinExistence type="inferred from homology"/>
<dbReference type="Pfam" id="PF12221">
    <property type="entry name" value="HflK_N"/>
    <property type="match status" value="1"/>
</dbReference>
<evidence type="ECO:0000256" key="1">
    <source>
        <dbReference type="ARBA" id="ARBA00004167"/>
    </source>
</evidence>
<dbReference type="InterPro" id="IPR020980">
    <property type="entry name" value="Membrane_HflK_N"/>
</dbReference>
<dbReference type="PANTHER" id="PTHR43327:SF2">
    <property type="entry name" value="MODULATOR OF FTSH PROTEASE HFLK"/>
    <property type="match status" value="1"/>
</dbReference>
<dbReference type="Proteomes" id="UP000199603">
    <property type="component" value="Unassembled WGS sequence"/>
</dbReference>
<keyword evidence="9" id="KW-0645">Protease</keyword>
<evidence type="ECO:0000256" key="5">
    <source>
        <dbReference type="ARBA" id="ARBA00023136"/>
    </source>
</evidence>
<evidence type="ECO:0000256" key="6">
    <source>
        <dbReference type="RuleBase" id="RU364113"/>
    </source>
</evidence>
<keyword evidence="5" id="KW-0472">Membrane</keyword>
<comment type="similarity">
    <text evidence="2 6">Belongs to the band 7/mec-2 family. HflK subfamily.</text>
</comment>
<dbReference type="InterPro" id="IPR036013">
    <property type="entry name" value="Band_7/SPFH_dom_sf"/>
</dbReference>
<comment type="subunit">
    <text evidence="6">HflC and HflK may interact to form a multimeric complex.</text>
</comment>
<dbReference type="Gene3D" id="3.30.479.30">
    <property type="entry name" value="Band 7 domain"/>
    <property type="match status" value="1"/>
</dbReference>
<organism evidence="9 10">
    <name type="scientific">Aquimonas voraii</name>
    <dbReference type="NCBI Taxonomy" id="265719"/>
    <lineage>
        <taxon>Bacteria</taxon>
        <taxon>Pseudomonadati</taxon>
        <taxon>Pseudomonadota</taxon>
        <taxon>Gammaproteobacteria</taxon>
        <taxon>Lysobacterales</taxon>
        <taxon>Lysobacteraceae</taxon>
        <taxon>Aquimonas</taxon>
    </lineage>
</organism>
<evidence type="ECO:0000313" key="9">
    <source>
        <dbReference type="EMBL" id="SDD14517.1"/>
    </source>
</evidence>
<feature type="region of interest" description="Disordered" evidence="7">
    <location>
        <begin position="1"/>
        <end position="29"/>
    </location>
</feature>
<keyword evidence="10" id="KW-1185">Reference proteome</keyword>
<dbReference type="AlphaFoldDB" id="A0A1G6SED8"/>
<evidence type="ECO:0000256" key="2">
    <source>
        <dbReference type="ARBA" id="ARBA00006971"/>
    </source>
</evidence>
<feature type="domain" description="Band 7" evidence="8">
    <location>
        <begin position="82"/>
        <end position="243"/>
    </location>
</feature>
<comment type="function">
    <text evidence="6">HflC and HflK could encode or regulate a protease.</text>
</comment>
<dbReference type="InterPro" id="IPR050710">
    <property type="entry name" value="Band7/mec-2_domain"/>
</dbReference>
<dbReference type="SMART" id="SM00244">
    <property type="entry name" value="PHB"/>
    <property type="match status" value="1"/>
</dbReference>
<feature type="compositionally biased region" description="Low complexity" evidence="7">
    <location>
        <begin position="354"/>
        <end position="370"/>
    </location>
</feature>
<name>A0A1G6SED8_9GAMM</name>
<dbReference type="InterPro" id="IPR001107">
    <property type="entry name" value="Band_7"/>
</dbReference>
<feature type="compositionally biased region" description="Basic and acidic residues" evidence="7">
    <location>
        <begin position="378"/>
        <end position="396"/>
    </location>
</feature>
<dbReference type="STRING" id="265719.SAMN04488509_101430"/>
<dbReference type="InterPro" id="IPR001972">
    <property type="entry name" value="Stomatin_HflK_fam"/>
</dbReference>
<accession>A0A1G6SED8</accession>
<gene>
    <name evidence="9" type="ORF">SAMN04488509_101430</name>
</gene>
<keyword evidence="4" id="KW-1133">Transmembrane helix</keyword>
<evidence type="ECO:0000256" key="3">
    <source>
        <dbReference type="ARBA" id="ARBA00022692"/>
    </source>
</evidence>
<evidence type="ECO:0000256" key="4">
    <source>
        <dbReference type="ARBA" id="ARBA00022989"/>
    </source>
</evidence>
<protein>
    <recommendedName>
        <fullName evidence="6">Protein HflK</fullName>
    </recommendedName>
</protein>
<dbReference type="GO" id="GO:0008233">
    <property type="term" value="F:peptidase activity"/>
    <property type="evidence" value="ECO:0007669"/>
    <property type="project" value="UniProtKB-KW"/>
</dbReference>
<evidence type="ECO:0000256" key="7">
    <source>
        <dbReference type="SAM" id="MobiDB-lite"/>
    </source>
</evidence>
<sequence>MAWNQPGGGGSGGGKDRDPWNNNNDPGADVEAFLNKLKASLNRVFGGSGGGDPSRRGEGQDPVGRGLMLLVLLAVLAWAAFDSVVLVDERERGVVLRFGKFDRIMAPGPNFKWPNPVERVLKLDVTRVRSVSDQVRLLTADENIVQIDYGVQFVVSDPKNFFFGTREPEETLKQAAESAIRDVIGGSQMDAILTGERAALAAEAQTRLQATLDSYATGLQVTVLNIPNARPPQEVREAFDDAISAREDKERIESEAEAYRSTVVPEARGEAARVRTQAEGYREAAIARATGEAERFRLLAGEYRKAPEVTRRRLYLETMQEVLANNRTIYSGDGNNVLYLPVGGDGGQGPQSRLPAAAAALPQLQPNLPASTGAAAGERNRNSGRPERPSREESRR</sequence>
<comment type="subcellular location">
    <subcellularLocation>
        <location evidence="1">Membrane</location>
        <topology evidence="1">Single-pass membrane protein</topology>
    </subcellularLocation>
</comment>
<dbReference type="SUPFAM" id="SSF117892">
    <property type="entry name" value="Band 7/SPFH domain"/>
    <property type="match status" value="1"/>
</dbReference>
<evidence type="ECO:0000313" key="10">
    <source>
        <dbReference type="Proteomes" id="UP000199603"/>
    </source>
</evidence>
<dbReference type="RefSeq" id="WP_176763969.1">
    <property type="nucleotide sequence ID" value="NZ_FNAG01000001.1"/>
</dbReference>
<dbReference type="GO" id="GO:0016020">
    <property type="term" value="C:membrane"/>
    <property type="evidence" value="ECO:0007669"/>
    <property type="project" value="UniProtKB-SubCell"/>
</dbReference>
<reference evidence="9 10" key="1">
    <citation type="submission" date="2016-10" db="EMBL/GenBank/DDBJ databases">
        <authorList>
            <person name="de Groot N.N."/>
        </authorList>
    </citation>
    <scope>NUCLEOTIDE SEQUENCE [LARGE SCALE GENOMIC DNA]</scope>
    <source>
        <strain evidence="9 10">DSM 16957</strain>
    </source>
</reference>
<evidence type="ECO:0000259" key="8">
    <source>
        <dbReference type="SMART" id="SM00244"/>
    </source>
</evidence>
<feature type="compositionally biased region" description="Gly residues" evidence="7">
    <location>
        <begin position="1"/>
        <end position="13"/>
    </location>
</feature>